<dbReference type="InterPro" id="IPR000719">
    <property type="entry name" value="Prot_kinase_dom"/>
</dbReference>
<reference evidence="14" key="1">
    <citation type="submission" date="2021-09" db="EMBL/GenBank/DDBJ databases">
        <authorList>
            <consortium name="AG Swart"/>
            <person name="Singh M."/>
            <person name="Singh A."/>
            <person name="Seah K."/>
            <person name="Emmerich C."/>
        </authorList>
    </citation>
    <scope>NUCLEOTIDE SEQUENCE</scope>
    <source>
        <strain evidence="14">ATCC30299</strain>
    </source>
</reference>
<evidence type="ECO:0000313" key="14">
    <source>
        <dbReference type="EMBL" id="CAG9317319.1"/>
    </source>
</evidence>
<dbReference type="Pfam" id="PF00069">
    <property type="entry name" value="Pkinase"/>
    <property type="match status" value="1"/>
</dbReference>
<dbReference type="AlphaFoldDB" id="A0AAU9IW32"/>
<keyword evidence="9" id="KW-0067">ATP-binding</keyword>
<evidence type="ECO:0008006" key="16">
    <source>
        <dbReference type="Google" id="ProtNLM"/>
    </source>
</evidence>
<dbReference type="Pfam" id="PF13499">
    <property type="entry name" value="EF-hand_7"/>
    <property type="match status" value="2"/>
</dbReference>
<feature type="domain" description="EF-hand" evidence="13">
    <location>
        <begin position="486"/>
        <end position="517"/>
    </location>
</feature>
<dbReference type="InterPro" id="IPR011992">
    <property type="entry name" value="EF-hand-dom_pair"/>
</dbReference>
<evidence type="ECO:0000256" key="9">
    <source>
        <dbReference type="ARBA" id="ARBA00022840"/>
    </source>
</evidence>
<dbReference type="SUPFAM" id="SSF47473">
    <property type="entry name" value="EF-hand"/>
    <property type="match status" value="1"/>
</dbReference>
<comment type="subunit">
    <text evidence="2">Monomer.</text>
</comment>
<evidence type="ECO:0000256" key="3">
    <source>
        <dbReference type="ARBA" id="ARBA00022527"/>
    </source>
</evidence>
<dbReference type="GO" id="GO:0005524">
    <property type="term" value="F:ATP binding"/>
    <property type="evidence" value="ECO:0007669"/>
    <property type="project" value="UniProtKB-KW"/>
</dbReference>
<dbReference type="InterPro" id="IPR050205">
    <property type="entry name" value="CDPK_Ser/Thr_kinases"/>
</dbReference>
<dbReference type="Gene3D" id="3.30.200.20">
    <property type="entry name" value="Phosphorylase Kinase, domain 1"/>
    <property type="match status" value="1"/>
</dbReference>
<evidence type="ECO:0000259" key="12">
    <source>
        <dbReference type="PROSITE" id="PS50011"/>
    </source>
</evidence>
<evidence type="ECO:0000256" key="7">
    <source>
        <dbReference type="ARBA" id="ARBA00022777"/>
    </source>
</evidence>
<dbReference type="FunFam" id="1.10.238.10:FF:000003">
    <property type="entry name" value="Calmodulin A"/>
    <property type="match status" value="1"/>
</dbReference>
<dbReference type="InterPro" id="IPR002048">
    <property type="entry name" value="EF_hand_dom"/>
</dbReference>
<dbReference type="PROSITE" id="PS50222">
    <property type="entry name" value="EF_HAND_2"/>
    <property type="match status" value="4"/>
</dbReference>
<comment type="similarity">
    <text evidence="10">Belongs to the protein kinase superfamily. Ser/Thr protein kinase family. CDPK subfamily.</text>
</comment>
<name>A0AAU9IW32_9CILI</name>
<dbReference type="InterPro" id="IPR018247">
    <property type="entry name" value="EF_Hand_1_Ca_BS"/>
</dbReference>
<dbReference type="PROSITE" id="PS50011">
    <property type="entry name" value="PROTEIN_KINASE_DOM"/>
    <property type="match status" value="1"/>
</dbReference>
<keyword evidence="4" id="KW-0808">Transferase</keyword>
<accession>A0AAU9IW32</accession>
<comment type="caution">
    <text evidence="14">The sequence shown here is derived from an EMBL/GenBank/DDBJ whole genome shotgun (WGS) entry which is preliminary data.</text>
</comment>
<gene>
    <name evidence="14" type="ORF">BSTOLATCC_MIC18571</name>
</gene>
<sequence>MGCCASRPEEDTRATEDTQRDREDLVESIKKGPPSLPPTPQDLKRKRKAKSDASLSLVKGLRRGSFVKSVQGSVRQYYKIVKTLCKGTDKEVFIVLDKRTQLKRILKQYKKTKDDPEGYLKFMHQVEILKDLDHPNISKIYESLESSSCYYIISEYLDGGELLQKIISNSYLNDNMASRCMIDIFNGLNYCHKSGIIHANIKPDNLFFESKAPDSRLKIANFDLSSYTNKKRKLNPAVRSMYYVAPEVLVGDYDERCDIWSAGVVLHIMVTGKLPFTGQTKEEIVSSMKEGLKLDATEWTQYPDGVKDLLQRLLTYDPDDRITIEEAINHPWIQSNLEKPSGDNPVYLAALKNLNEFRAKSNFEKYILTFIASHLLTTEEEKELSDLFQELDTNKDGKLSREELIAGYERSDIHTHIEIDAIMKYCDSDGSGSIEFSEFLTAALDWNKMISEETLEKAFKLYDISGDGTLCWNEIKYCMPMVSRKELKNFMRMIDSNLDRVISYEEFIEYMQNYLMKQSKLSSSRSL</sequence>
<feature type="compositionally biased region" description="Basic and acidic residues" evidence="11">
    <location>
        <begin position="7"/>
        <end position="30"/>
    </location>
</feature>
<evidence type="ECO:0000256" key="1">
    <source>
        <dbReference type="ARBA" id="ARBA00001946"/>
    </source>
</evidence>
<evidence type="ECO:0000256" key="4">
    <source>
        <dbReference type="ARBA" id="ARBA00022679"/>
    </source>
</evidence>
<feature type="region of interest" description="Disordered" evidence="11">
    <location>
        <begin position="1"/>
        <end position="50"/>
    </location>
</feature>
<feature type="domain" description="Protein kinase" evidence="12">
    <location>
        <begin position="78"/>
        <end position="333"/>
    </location>
</feature>
<evidence type="ECO:0000256" key="8">
    <source>
        <dbReference type="ARBA" id="ARBA00022837"/>
    </source>
</evidence>
<protein>
    <recommendedName>
        <fullName evidence="16">Calcium-dependent protein kinase</fullName>
    </recommendedName>
</protein>
<feature type="domain" description="EF-hand" evidence="13">
    <location>
        <begin position="379"/>
        <end position="414"/>
    </location>
</feature>
<dbReference type="GO" id="GO:0004674">
    <property type="term" value="F:protein serine/threonine kinase activity"/>
    <property type="evidence" value="ECO:0007669"/>
    <property type="project" value="UniProtKB-KW"/>
</dbReference>
<proteinExistence type="inferred from homology"/>
<keyword evidence="3" id="KW-0723">Serine/threonine-protein kinase</keyword>
<dbReference type="GO" id="GO:0005509">
    <property type="term" value="F:calcium ion binding"/>
    <property type="evidence" value="ECO:0007669"/>
    <property type="project" value="InterPro"/>
</dbReference>
<dbReference type="FunFam" id="1.10.510.10:FF:000571">
    <property type="entry name" value="Maternal embryonic leucine zipper kinase"/>
    <property type="match status" value="1"/>
</dbReference>
<dbReference type="PROSITE" id="PS00018">
    <property type="entry name" value="EF_HAND_1"/>
    <property type="match status" value="3"/>
</dbReference>
<dbReference type="Gene3D" id="1.10.510.10">
    <property type="entry name" value="Transferase(Phosphotransferase) domain 1"/>
    <property type="match status" value="1"/>
</dbReference>
<dbReference type="Gene3D" id="1.10.238.10">
    <property type="entry name" value="EF-hand"/>
    <property type="match status" value="2"/>
</dbReference>
<dbReference type="Proteomes" id="UP001162131">
    <property type="component" value="Unassembled WGS sequence"/>
</dbReference>
<evidence type="ECO:0000256" key="6">
    <source>
        <dbReference type="ARBA" id="ARBA00022741"/>
    </source>
</evidence>
<evidence type="ECO:0000256" key="2">
    <source>
        <dbReference type="ARBA" id="ARBA00011245"/>
    </source>
</evidence>
<keyword evidence="5" id="KW-0677">Repeat</keyword>
<evidence type="ECO:0000256" key="5">
    <source>
        <dbReference type="ARBA" id="ARBA00022737"/>
    </source>
</evidence>
<dbReference type="EMBL" id="CAJZBQ010000018">
    <property type="protein sequence ID" value="CAG9317319.1"/>
    <property type="molecule type" value="Genomic_DNA"/>
</dbReference>
<organism evidence="14 15">
    <name type="scientific">Blepharisma stoltei</name>
    <dbReference type="NCBI Taxonomy" id="1481888"/>
    <lineage>
        <taxon>Eukaryota</taxon>
        <taxon>Sar</taxon>
        <taxon>Alveolata</taxon>
        <taxon>Ciliophora</taxon>
        <taxon>Postciliodesmatophora</taxon>
        <taxon>Heterotrichea</taxon>
        <taxon>Heterotrichida</taxon>
        <taxon>Blepharismidae</taxon>
        <taxon>Blepharisma</taxon>
    </lineage>
</organism>
<dbReference type="InterPro" id="IPR011009">
    <property type="entry name" value="Kinase-like_dom_sf"/>
</dbReference>
<keyword evidence="8" id="KW-0106">Calcium</keyword>
<feature type="domain" description="EF-hand" evidence="13">
    <location>
        <begin position="418"/>
        <end position="449"/>
    </location>
</feature>
<evidence type="ECO:0000256" key="11">
    <source>
        <dbReference type="SAM" id="MobiDB-lite"/>
    </source>
</evidence>
<dbReference type="SMART" id="SM00054">
    <property type="entry name" value="EFh"/>
    <property type="match status" value="4"/>
</dbReference>
<evidence type="ECO:0000313" key="15">
    <source>
        <dbReference type="Proteomes" id="UP001162131"/>
    </source>
</evidence>
<feature type="domain" description="EF-hand" evidence="13">
    <location>
        <begin position="450"/>
        <end position="485"/>
    </location>
</feature>
<keyword evidence="6" id="KW-0547">Nucleotide-binding</keyword>
<keyword evidence="15" id="KW-1185">Reference proteome</keyword>
<dbReference type="PANTHER" id="PTHR24349">
    <property type="entry name" value="SERINE/THREONINE-PROTEIN KINASE"/>
    <property type="match status" value="1"/>
</dbReference>
<evidence type="ECO:0000256" key="10">
    <source>
        <dbReference type="ARBA" id="ARBA00024334"/>
    </source>
</evidence>
<evidence type="ECO:0000259" key="13">
    <source>
        <dbReference type="PROSITE" id="PS50222"/>
    </source>
</evidence>
<dbReference type="SUPFAM" id="SSF56112">
    <property type="entry name" value="Protein kinase-like (PK-like)"/>
    <property type="match status" value="1"/>
</dbReference>
<comment type="cofactor">
    <cofactor evidence="1">
        <name>Mg(2+)</name>
        <dbReference type="ChEBI" id="CHEBI:18420"/>
    </cofactor>
</comment>
<keyword evidence="7" id="KW-0418">Kinase</keyword>